<reference evidence="2" key="2">
    <citation type="journal article" date="2023" name="Microbiol Resour">
        <title>Decontamination and Annotation of the Draft Genome Sequence of the Oomycete Lagenidium giganteum ARSEF 373.</title>
        <authorList>
            <person name="Morgan W.R."/>
            <person name="Tartar A."/>
        </authorList>
    </citation>
    <scope>NUCLEOTIDE SEQUENCE</scope>
    <source>
        <strain evidence="2">ARSEF 373</strain>
    </source>
</reference>
<dbReference type="GO" id="GO:0031464">
    <property type="term" value="C:Cul4A-RING E3 ubiquitin ligase complex"/>
    <property type="evidence" value="ECO:0007669"/>
    <property type="project" value="InterPro"/>
</dbReference>
<evidence type="ECO:0000313" key="2">
    <source>
        <dbReference type="EMBL" id="DAZ98961.1"/>
    </source>
</evidence>
<organism evidence="2 3">
    <name type="scientific">Lagenidium giganteum</name>
    <dbReference type="NCBI Taxonomy" id="4803"/>
    <lineage>
        <taxon>Eukaryota</taxon>
        <taxon>Sar</taxon>
        <taxon>Stramenopiles</taxon>
        <taxon>Oomycota</taxon>
        <taxon>Peronosporomycetes</taxon>
        <taxon>Pythiales</taxon>
        <taxon>Pythiaceae</taxon>
    </lineage>
</organism>
<dbReference type="AlphaFoldDB" id="A0AAV2Z0F0"/>
<dbReference type="EMBL" id="DAKRPA010000093">
    <property type="protein sequence ID" value="DAZ98961.1"/>
    <property type="molecule type" value="Genomic_DNA"/>
</dbReference>
<feature type="region of interest" description="Disordered" evidence="1">
    <location>
        <begin position="441"/>
        <end position="472"/>
    </location>
</feature>
<evidence type="ECO:0000256" key="1">
    <source>
        <dbReference type="SAM" id="MobiDB-lite"/>
    </source>
</evidence>
<gene>
    <name evidence="2" type="ORF">N0F65_000493</name>
</gene>
<dbReference type="PANTHER" id="PTHR31743:SF1">
    <property type="entry name" value="SHORT TRANSIENT RECEPTOR POTENTIAL CHANNEL 4-ASSOCIATED PROTEIN"/>
    <property type="match status" value="1"/>
</dbReference>
<feature type="region of interest" description="Disordered" evidence="1">
    <location>
        <begin position="1"/>
        <end position="20"/>
    </location>
</feature>
<sequence>MEGRASSSVDGRVPARARRPRQRRMFTAVQRMQVTGSSVLPWSEVGSDAGWKRSGLRSRLQTVADLPPAFMAQLNEDDMREYERHVFYNGKKRSLAQIIRDVYDAVESVNQQDRAHLRRLMHEIVQRVLDPNGIHAPPDAGTQADELTAFVTAERERFLCLGGAECLLRVMHAIRQAEFAAAKGSTTVTPSTMHRGNIGDRNDVRSLWETPVYRPEDAVKNRQEAGTRKAILNDAMGILRELCYFSLNLAKQLCDKDGLIVYLFQLMEETKFFDNAAGLVEEILAVREESFDLSTIPRLHTIMQSFSSRQLAFFCRVLALVIFEPEDRRLLENSKVIKSLELLKLRRDRMMRADNIVDRNHAVVFNSPLILQRLLTVLQVQNFYFALNPVYEPFSTELATSAEFAMLLNQTNERSDWEPIERLLNHPNLSTNGNLSIFSHTRSSARGGANPMDNDHGHGHDHGHDHHHSHHHPFSLETAILRDLIFRSRTTDRRAREDVEAQVVMKSIVLAPYRVEVLFVLCTLLNGKRKIDFQDRLAEMGLVKTLNLMFDKFKWEQTNPSLSAPPHGPGCGCSLDASLKIQFLRLIHNFCDRDYKDNTSKLLLLSEHEMELLKRSDLGPVDINDPNRGLLCKIIKTLIEQPADSIFRFWLSSCVEAFLRRAAPEEQLFVARTPLLKAIIDEILNGGRYRSQGSFQSSFDLLGEMTKGNWRTLQLFHGLLDNSQFASFMEVVIKNLVDSNVFIRSMLLSLERFSKLPNVGTFGIAEDGEIDRMSEFLTVNIVRLLRDLMTIVTLDDVNHENICCLNTAIVILIFQNRRHRLGAILDALRVHEGSADQQGSICGNFRELLWFWIHYYTPRGRDRLSLEHSSDVKFEEWRHVVTLLCADDGSETALLPAPMRLPPSPYAQLYSITSALAQLTQFDCMMGLSLRPLTQAAQDPQSQADTNDDEKLRRTAFGAPVELPPDFVGPISPKPRDKCKDKKQHHPRGNGSSSSSSSGNSNGNGHHTPAPSDQKRRMVRRTPRTCEPRPKKEPVDFIYDVDVRRQLAQQMETDRIQLLKQANDKEARLRAAQLWLVEGKSK</sequence>
<reference evidence="2" key="1">
    <citation type="submission" date="2022-11" db="EMBL/GenBank/DDBJ databases">
        <authorList>
            <person name="Morgan W.R."/>
            <person name="Tartar A."/>
        </authorList>
    </citation>
    <scope>NUCLEOTIDE SEQUENCE</scope>
    <source>
        <strain evidence="2">ARSEF 373</strain>
    </source>
</reference>
<feature type="compositionally biased region" description="Low complexity" evidence="1">
    <location>
        <begin position="989"/>
        <end position="1005"/>
    </location>
</feature>
<keyword evidence="3" id="KW-1185">Reference proteome</keyword>
<accession>A0AAV2Z0F0</accession>
<dbReference type="Proteomes" id="UP001146120">
    <property type="component" value="Unassembled WGS sequence"/>
</dbReference>
<name>A0AAV2Z0F0_9STRA</name>
<comment type="caution">
    <text evidence="2">The sequence shown here is derived from an EMBL/GenBank/DDBJ whole genome shotgun (WGS) entry which is preliminary data.</text>
</comment>
<proteinExistence type="predicted"/>
<dbReference type="InterPro" id="IPR022162">
    <property type="entry name" value="TRPC4AP"/>
</dbReference>
<protein>
    <submittedName>
        <fullName evidence="2">Uncharacterized protein</fullName>
    </submittedName>
</protein>
<feature type="region of interest" description="Disordered" evidence="1">
    <location>
        <begin position="957"/>
        <end position="1032"/>
    </location>
</feature>
<dbReference type="GO" id="GO:0019902">
    <property type="term" value="F:phosphatase binding"/>
    <property type="evidence" value="ECO:0007669"/>
    <property type="project" value="TreeGrafter"/>
</dbReference>
<dbReference type="PANTHER" id="PTHR31743">
    <property type="entry name" value="TRANSIENT RECEPTOR POTENTIAL CHANNEL 4-ASSOCIATED PROTEIN TCPC4AP"/>
    <property type="match status" value="1"/>
</dbReference>
<dbReference type="Pfam" id="PF12463">
    <property type="entry name" value="DUF3689"/>
    <property type="match status" value="1"/>
</dbReference>
<feature type="compositionally biased region" description="Basic and acidic residues" evidence="1">
    <location>
        <begin position="453"/>
        <end position="464"/>
    </location>
</feature>
<dbReference type="GO" id="GO:0006511">
    <property type="term" value="P:ubiquitin-dependent protein catabolic process"/>
    <property type="evidence" value="ECO:0007669"/>
    <property type="project" value="InterPro"/>
</dbReference>
<evidence type="ECO:0000313" key="3">
    <source>
        <dbReference type="Proteomes" id="UP001146120"/>
    </source>
</evidence>